<dbReference type="RefSeq" id="XP_031918830.1">
    <property type="nucleotide sequence ID" value="XM_032058525.1"/>
</dbReference>
<keyword evidence="2" id="KW-0521">NADP</keyword>
<comment type="similarity">
    <text evidence="1 4">Belongs to the short-chain dehydrogenases/reductases (SDR) family.</text>
</comment>
<evidence type="ECO:0000256" key="2">
    <source>
        <dbReference type="ARBA" id="ARBA00022857"/>
    </source>
</evidence>
<evidence type="ECO:0000313" key="6">
    <source>
        <dbReference type="Proteomes" id="UP000325672"/>
    </source>
</evidence>
<dbReference type="AlphaFoldDB" id="A0A5N6T922"/>
<dbReference type="Gene3D" id="3.40.50.720">
    <property type="entry name" value="NAD(P)-binding Rossmann-like Domain"/>
    <property type="match status" value="1"/>
</dbReference>
<dbReference type="InterPro" id="IPR051911">
    <property type="entry name" value="SDR_oxidoreductase"/>
</dbReference>
<dbReference type="InterPro" id="IPR036291">
    <property type="entry name" value="NAD(P)-bd_dom_sf"/>
</dbReference>
<dbReference type="GO" id="GO:0044550">
    <property type="term" value="P:secondary metabolite biosynthetic process"/>
    <property type="evidence" value="ECO:0007669"/>
    <property type="project" value="UniProtKB-ARBA"/>
</dbReference>
<proteinExistence type="inferred from homology"/>
<keyword evidence="6" id="KW-1185">Reference proteome</keyword>
<evidence type="ECO:0000256" key="1">
    <source>
        <dbReference type="ARBA" id="ARBA00006484"/>
    </source>
</evidence>
<sequence length="285" mass="30437">MAVAPSTWLITGASSGLGKSLALEALKAGYKVIGTTRDISKAEIACPDFSVKGGIWLGVDPAQKDAYDKFAQCSQEYNVDVLVNNAGYAFIGGVEDTSETEVRDQMEVNFYGPLRAVRACLPVMRARGSGHIILISSGAGFIARPGRATYSASKFAIEAVHESLSQEVKTFGIEVLIVEPGAFRTPFSSRILTPAQFEDGVSEGYKGTAVEQMVNGTRHIMSVPDFVKGDPDKAARAIINATVAGYDYLRMPLGKDCVVALESKIGDLQRDLEGTRSIAATTDID</sequence>
<dbReference type="PROSITE" id="PS00061">
    <property type="entry name" value="ADH_SHORT"/>
    <property type="match status" value="1"/>
</dbReference>
<dbReference type="PANTHER" id="PTHR43976">
    <property type="entry name" value="SHORT CHAIN DEHYDROGENASE"/>
    <property type="match status" value="1"/>
</dbReference>
<evidence type="ECO:0000313" key="5">
    <source>
        <dbReference type="EMBL" id="KAE8142767.1"/>
    </source>
</evidence>
<dbReference type="InterPro" id="IPR020904">
    <property type="entry name" value="Sc_DH/Rdtase_CS"/>
</dbReference>
<reference evidence="5 6" key="1">
    <citation type="submission" date="2019-04" db="EMBL/GenBank/DDBJ databases">
        <title>Friends and foes A comparative genomics study of 23 Aspergillus species from section Flavi.</title>
        <authorList>
            <consortium name="DOE Joint Genome Institute"/>
            <person name="Kjaerbolling I."/>
            <person name="Vesth T."/>
            <person name="Frisvad J.C."/>
            <person name="Nybo J.L."/>
            <person name="Theobald S."/>
            <person name="Kildgaard S."/>
            <person name="Isbrandt T."/>
            <person name="Kuo A."/>
            <person name="Sato A."/>
            <person name="Lyhne E.K."/>
            <person name="Kogle M.E."/>
            <person name="Wiebenga A."/>
            <person name="Kun R.S."/>
            <person name="Lubbers R.J."/>
            <person name="Makela M.R."/>
            <person name="Barry K."/>
            <person name="Chovatia M."/>
            <person name="Clum A."/>
            <person name="Daum C."/>
            <person name="Haridas S."/>
            <person name="He G."/>
            <person name="LaButti K."/>
            <person name="Lipzen A."/>
            <person name="Mondo S."/>
            <person name="Riley R."/>
            <person name="Salamov A."/>
            <person name="Simmons B.A."/>
            <person name="Magnuson J.K."/>
            <person name="Henrissat B."/>
            <person name="Mortensen U.H."/>
            <person name="Larsen T.O."/>
            <person name="Devries R.P."/>
            <person name="Grigoriev I.V."/>
            <person name="Machida M."/>
            <person name="Baker S.E."/>
            <person name="Andersen M.R."/>
        </authorList>
    </citation>
    <scope>NUCLEOTIDE SEQUENCE [LARGE SCALE GENOMIC DNA]</scope>
    <source>
        <strain evidence="5 6">CBS 117625</strain>
    </source>
</reference>
<dbReference type="PRINTS" id="PR00081">
    <property type="entry name" value="GDHRDH"/>
</dbReference>
<accession>A0A5N6T922</accession>
<dbReference type="PANTHER" id="PTHR43976:SF16">
    <property type="entry name" value="SHORT-CHAIN DEHYDROGENASE_REDUCTASE FAMILY PROTEIN"/>
    <property type="match status" value="1"/>
</dbReference>
<dbReference type="GO" id="GO:0016491">
    <property type="term" value="F:oxidoreductase activity"/>
    <property type="evidence" value="ECO:0007669"/>
    <property type="project" value="UniProtKB-KW"/>
</dbReference>
<evidence type="ECO:0000256" key="4">
    <source>
        <dbReference type="RuleBase" id="RU000363"/>
    </source>
</evidence>
<dbReference type="OrthoDB" id="1274115at2759"/>
<name>A0A5N6T922_ASPPS</name>
<dbReference type="PRINTS" id="PR00080">
    <property type="entry name" value="SDRFAMILY"/>
</dbReference>
<keyword evidence="3" id="KW-0560">Oxidoreductase</keyword>
<dbReference type="Pfam" id="PF00106">
    <property type="entry name" value="adh_short"/>
    <property type="match status" value="1"/>
</dbReference>
<dbReference type="GeneID" id="43642735"/>
<dbReference type="SUPFAM" id="SSF51735">
    <property type="entry name" value="NAD(P)-binding Rossmann-fold domains"/>
    <property type="match status" value="1"/>
</dbReference>
<dbReference type="EMBL" id="ML743553">
    <property type="protein sequence ID" value="KAE8142767.1"/>
    <property type="molecule type" value="Genomic_DNA"/>
</dbReference>
<dbReference type="InterPro" id="IPR002347">
    <property type="entry name" value="SDR_fam"/>
</dbReference>
<dbReference type="Proteomes" id="UP000325672">
    <property type="component" value="Unassembled WGS sequence"/>
</dbReference>
<protein>
    <submittedName>
        <fullName evidence="5">NAD(P)-binding protein</fullName>
    </submittedName>
</protein>
<dbReference type="CDD" id="cd05374">
    <property type="entry name" value="17beta-HSD-like_SDR_c"/>
    <property type="match status" value="1"/>
</dbReference>
<organism evidence="5 6">
    <name type="scientific">Aspergillus pseudotamarii</name>
    <dbReference type="NCBI Taxonomy" id="132259"/>
    <lineage>
        <taxon>Eukaryota</taxon>
        <taxon>Fungi</taxon>
        <taxon>Dikarya</taxon>
        <taxon>Ascomycota</taxon>
        <taxon>Pezizomycotina</taxon>
        <taxon>Eurotiomycetes</taxon>
        <taxon>Eurotiomycetidae</taxon>
        <taxon>Eurotiales</taxon>
        <taxon>Aspergillaceae</taxon>
        <taxon>Aspergillus</taxon>
        <taxon>Aspergillus subgen. Circumdati</taxon>
    </lineage>
</organism>
<evidence type="ECO:0000256" key="3">
    <source>
        <dbReference type="ARBA" id="ARBA00023002"/>
    </source>
</evidence>
<gene>
    <name evidence="5" type="ORF">BDV38DRAFT_277588</name>
</gene>